<protein>
    <submittedName>
        <fullName evidence="5">Serine hydrolase</fullName>
    </submittedName>
</protein>
<dbReference type="InterPro" id="IPR001466">
    <property type="entry name" value="Beta-lactam-related"/>
</dbReference>
<dbReference type="Proteomes" id="UP000315377">
    <property type="component" value="Chromosome"/>
</dbReference>
<name>A0AAP9J193_PANTH</name>
<evidence type="ECO:0000259" key="3">
    <source>
        <dbReference type="Pfam" id="PF00144"/>
    </source>
</evidence>
<proteinExistence type="predicted"/>
<evidence type="ECO:0000313" key="5">
    <source>
        <dbReference type="EMBL" id="QDM44272.1"/>
    </source>
</evidence>
<feature type="transmembrane region" description="Helical" evidence="1">
    <location>
        <begin position="505"/>
        <end position="527"/>
    </location>
</feature>
<feature type="domain" description="Beta-lactamase-related" evidence="3">
    <location>
        <begin position="60"/>
        <end position="370"/>
    </location>
</feature>
<gene>
    <name evidence="5" type="ORF">FLT43_12825</name>
    <name evidence="4" type="ORF">M5W83_09175</name>
</gene>
<dbReference type="PANTHER" id="PTHR46825:SF9">
    <property type="entry name" value="BETA-LACTAMASE-RELATED DOMAIN-CONTAINING PROTEIN"/>
    <property type="match status" value="1"/>
</dbReference>
<feature type="chain" id="PRO_5042918213" evidence="2">
    <location>
        <begin position="32"/>
        <end position="642"/>
    </location>
</feature>
<feature type="transmembrane region" description="Helical" evidence="1">
    <location>
        <begin position="547"/>
        <end position="566"/>
    </location>
</feature>
<evidence type="ECO:0000313" key="6">
    <source>
        <dbReference type="Proteomes" id="UP000315377"/>
    </source>
</evidence>
<evidence type="ECO:0000313" key="4">
    <source>
        <dbReference type="EMBL" id="MCY9607319.1"/>
    </source>
</evidence>
<feature type="signal peptide" evidence="2">
    <location>
        <begin position="1"/>
        <end position="31"/>
    </location>
</feature>
<accession>A0AAP9J193</accession>
<evidence type="ECO:0000256" key="1">
    <source>
        <dbReference type="SAM" id="Phobius"/>
    </source>
</evidence>
<feature type="transmembrane region" description="Helical" evidence="1">
    <location>
        <begin position="616"/>
        <end position="638"/>
    </location>
</feature>
<feature type="transmembrane region" description="Helical" evidence="1">
    <location>
        <begin position="586"/>
        <end position="604"/>
    </location>
</feature>
<dbReference type="RefSeq" id="WP_087444553.1">
    <property type="nucleotide sequence ID" value="NZ_CABMNB010000047.1"/>
</dbReference>
<dbReference type="AlphaFoldDB" id="A0AAP9J193"/>
<dbReference type="Gene3D" id="3.40.710.10">
    <property type="entry name" value="DD-peptidase/beta-lactamase superfamily"/>
    <property type="match status" value="1"/>
</dbReference>
<evidence type="ECO:0000313" key="7">
    <source>
        <dbReference type="Proteomes" id="UP001209276"/>
    </source>
</evidence>
<organism evidence="5 6">
    <name type="scientific">Paenibacillus thiaminolyticus</name>
    <name type="common">Bacillus thiaminolyticus</name>
    <dbReference type="NCBI Taxonomy" id="49283"/>
    <lineage>
        <taxon>Bacteria</taxon>
        <taxon>Bacillati</taxon>
        <taxon>Bacillota</taxon>
        <taxon>Bacilli</taxon>
        <taxon>Bacillales</taxon>
        <taxon>Paenibacillaceae</taxon>
        <taxon>Paenibacillus</taxon>
    </lineage>
</organism>
<dbReference type="EMBL" id="CP041405">
    <property type="protein sequence ID" value="QDM44272.1"/>
    <property type="molecule type" value="Genomic_DNA"/>
</dbReference>
<dbReference type="GeneID" id="76996848"/>
<keyword evidence="1" id="KW-0472">Membrane</keyword>
<keyword evidence="7" id="KW-1185">Reference proteome</keyword>
<dbReference type="InterPro" id="IPR012338">
    <property type="entry name" value="Beta-lactam/transpept-like"/>
</dbReference>
<keyword evidence="1" id="KW-1133">Transmembrane helix</keyword>
<keyword evidence="5" id="KW-0378">Hydrolase</keyword>
<keyword evidence="1" id="KW-0812">Transmembrane</keyword>
<reference evidence="4 7" key="2">
    <citation type="submission" date="2022-05" db="EMBL/GenBank/DDBJ databases">
        <title>Genome Sequencing of Bee-Associated Microbes.</title>
        <authorList>
            <person name="Dunlap C."/>
        </authorList>
    </citation>
    <scope>NUCLEOTIDE SEQUENCE [LARGE SCALE GENOMIC DNA]</scope>
    <source>
        <strain evidence="4 7">NRRL B-14613</strain>
    </source>
</reference>
<dbReference type="PANTHER" id="PTHR46825">
    <property type="entry name" value="D-ALANYL-D-ALANINE-CARBOXYPEPTIDASE/ENDOPEPTIDASE AMPH"/>
    <property type="match status" value="1"/>
</dbReference>
<dbReference type="InterPro" id="IPR050491">
    <property type="entry name" value="AmpC-like"/>
</dbReference>
<dbReference type="Proteomes" id="UP001209276">
    <property type="component" value="Unassembled WGS sequence"/>
</dbReference>
<keyword evidence="2" id="KW-0732">Signal</keyword>
<dbReference type="Pfam" id="PF00144">
    <property type="entry name" value="Beta-lactamase"/>
    <property type="match status" value="1"/>
</dbReference>
<reference evidence="5 6" key="1">
    <citation type="submission" date="2019-07" db="EMBL/GenBank/DDBJ databases">
        <title>Paenibacillus thiaminolyticus NRRL B-4156.</title>
        <authorList>
            <person name="Hehnly C."/>
            <person name="Zhang L."/>
        </authorList>
    </citation>
    <scope>NUCLEOTIDE SEQUENCE [LARGE SCALE GENOMIC DNA]</scope>
    <source>
        <strain evidence="5 6">NRRL B-4156</strain>
    </source>
</reference>
<dbReference type="EMBL" id="JAMDMM010000019">
    <property type="protein sequence ID" value="MCY9607319.1"/>
    <property type="molecule type" value="Genomic_DNA"/>
</dbReference>
<dbReference type="GO" id="GO:0016787">
    <property type="term" value="F:hydrolase activity"/>
    <property type="evidence" value="ECO:0007669"/>
    <property type="project" value="UniProtKB-KW"/>
</dbReference>
<evidence type="ECO:0000256" key="2">
    <source>
        <dbReference type="SAM" id="SignalP"/>
    </source>
</evidence>
<sequence length="642" mass="71184">MYRNMNIWNKFVAALMISVLLLPAFSIPARAEEAGSERTPSGIPYAKLEQEIDSYVNDYIGTSTPGAAVVVTRGDSIIFSKGYGYANVEKHIPVDPAKTVFGFGSINKLFVWTSVMQLAEAGQIELDQDIRAYLPQEFAEKLRYDQPVTMLDLMSHTAGFEEYSGGFFIKPSGELASLDEVLLSSQPEQIFEPGTVMSYSNFATALAALVVEKVSGERFSDYEMKRILRPLDMNHTSGHPALQDHPDLKEAEATGYAVAAGGGFEPRDKYVIPYYPAGAMQGTAEDLARFALALTAEESPLFRNRQTLHTMLARSYTPHEDLLSNAHGFWEYNAHPRTLGHSGGTIGFSSNFAVVPEEKLGIVVLVNTEVERVIVPHLINLLIGNNEEEPAQLGEELPPSSEAAGYYVLSRNTFTTIQEVMAYLGLIRLEAKGEHDLTLTVMGRSGYYKQVRPYIYTLEKTNYQSLQMMAPILYVDKSEGQITRLSGGQAMDLLPVKPGRSVPALMAYLVIAVIAIGFFLLAPLGLFLRWLVRRKKGIVPSSNTNRWFAAALLCGTAIIINVLLLLMDVVGNPHLLVERLNYGITINWILAMLAGLFFALSLWIGRNTPYSRGQRWLRAATAGLLISFILLMADWHFFHYIA</sequence>
<dbReference type="SUPFAM" id="SSF56601">
    <property type="entry name" value="beta-lactamase/transpeptidase-like"/>
    <property type="match status" value="1"/>
</dbReference>